<dbReference type="InterPro" id="IPR016135">
    <property type="entry name" value="UBQ-conjugating_enzyme/RWD"/>
</dbReference>
<dbReference type="PROSITE" id="PS50127">
    <property type="entry name" value="UBC_2"/>
    <property type="match status" value="1"/>
</dbReference>
<dbReference type="PANTHER" id="PTHR24067">
    <property type="entry name" value="UBIQUITIN-CONJUGATING ENZYME E2"/>
    <property type="match status" value="1"/>
</dbReference>
<evidence type="ECO:0000256" key="3">
    <source>
        <dbReference type="ARBA" id="ARBA00030012"/>
    </source>
</evidence>
<evidence type="ECO:0000256" key="2">
    <source>
        <dbReference type="ARBA" id="ARBA00012486"/>
    </source>
</evidence>
<proteinExistence type="predicted"/>
<dbReference type="UniPathway" id="UPA00143"/>
<evidence type="ECO:0000256" key="1">
    <source>
        <dbReference type="ARBA" id="ARBA00004906"/>
    </source>
</evidence>
<accession>A0A1V0SKV9</accession>
<dbReference type="InterPro" id="IPR000608">
    <property type="entry name" value="UBC"/>
</dbReference>
<dbReference type="SMART" id="SM00212">
    <property type="entry name" value="UBCc"/>
    <property type="match status" value="1"/>
</dbReference>
<name>A0A1V0SKV9_9VIRU</name>
<feature type="domain" description="UBC core" evidence="5">
    <location>
        <begin position="1"/>
        <end position="165"/>
    </location>
</feature>
<protein>
    <recommendedName>
        <fullName evidence="2">E2 ubiquitin-conjugating enzyme</fullName>
        <ecNumber evidence="2">2.3.2.23</ecNumber>
    </recommendedName>
    <alternativeName>
        <fullName evidence="4">Ubiquitin carrier protein</fullName>
    </alternativeName>
    <alternativeName>
        <fullName evidence="3">Ubiquitin-protein ligase</fullName>
    </alternativeName>
</protein>
<dbReference type="Pfam" id="PF00179">
    <property type="entry name" value="UQ_con"/>
    <property type="match status" value="1"/>
</dbReference>
<gene>
    <name evidence="6" type="ORF">Klosneuvirus_4_116</name>
</gene>
<dbReference type="SUPFAM" id="SSF54495">
    <property type="entry name" value="UBC-like"/>
    <property type="match status" value="1"/>
</dbReference>
<dbReference type="InterPro" id="IPR050113">
    <property type="entry name" value="Ub_conjugating_enzyme"/>
</dbReference>
<evidence type="ECO:0000313" key="6">
    <source>
        <dbReference type="EMBL" id="ARF12301.1"/>
    </source>
</evidence>
<comment type="pathway">
    <text evidence="1">Protein modification; protein ubiquitination.</text>
</comment>
<evidence type="ECO:0000256" key="4">
    <source>
        <dbReference type="ARBA" id="ARBA00031729"/>
    </source>
</evidence>
<evidence type="ECO:0000259" key="5">
    <source>
        <dbReference type="PROSITE" id="PS50127"/>
    </source>
</evidence>
<dbReference type="EMBL" id="KY684111">
    <property type="protein sequence ID" value="ARF12301.1"/>
    <property type="molecule type" value="Genomic_DNA"/>
</dbReference>
<dbReference type="GO" id="GO:0061631">
    <property type="term" value="F:ubiquitin conjugating enzyme activity"/>
    <property type="evidence" value="ECO:0007669"/>
    <property type="project" value="UniProtKB-EC"/>
</dbReference>
<reference evidence="6" key="1">
    <citation type="journal article" date="2017" name="Science">
        <title>Giant viruses with an expanded complement of translation system components.</title>
        <authorList>
            <person name="Schulz F."/>
            <person name="Yutin N."/>
            <person name="Ivanova N.N."/>
            <person name="Ortega D.R."/>
            <person name="Lee T.K."/>
            <person name="Vierheilig J."/>
            <person name="Daims H."/>
            <person name="Horn M."/>
            <person name="Wagner M."/>
            <person name="Jensen G.J."/>
            <person name="Kyrpides N.C."/>
            <person name="Koonin E.V."/>
            <person name="Woyke T."/>
        </authorList>
    </citation>
    <scope>NUCLEOTIDE SEQUENCE</scope>
    <source>
        <strain evidence="6">KNV1</strain>
    </source>
</reference>
<dbReference type="CDD" id="cd23955">
    <property type="entry name" value="UBCc_invertebrate"/>
    <property type="match status" value="1"/>
</dbReference>
<sequence length="530" mass="60061">MSTKVILQQLAELKRNPIKGANLQPLDNNINVLYGNIAGGEDTPFKDIVFHFTLELPDDYPNSAPKGFFDTHLGYHGGATYRDDKGRLVLCLNIFGNFGHVHTEWKNQSSGWSPSYTLSTILITLQGLLLDFKKDKSGNWVSDMLSTNPGDVAKTIKESKEFKCKLTGHDGSDRNKWFPSIMNDEDFVEQMSKLSLETKYDIYDDFYLCFVTKTSYKKGAVLGYPVNIENPKNGALSSPCEYLSLEAFNTGTRRSSTNKPFTNWLPLVIQQSDWPKVKEMFNKNVNLIATAINFTEPFPGKVLKIFSSLMNQLVVEIMNNKNNLTANDKFINGYFALYRLMMCCALENDAVVKLADTHLKNFVVNENQRSKQSVPNLGELLVYLTISQKFSWNDIAQFFVNECDARNVFWYAIGNHNNPAKCPELKNPAMVNGRAQKVFTATETSRNLVMFQVKFAQVANGLTMEIMESNHGLAPEPIRLELKDVYNKITGIKTWNEYFAWLGLPQISDEQRSKQLVAALETSRKAGYHK</sequence>
<dbReference type="Gene3D" id="3.10.110.10">
    <property type="entry name" value="Ubiquitin Conjugating Enzyme"/>
    <property type="match status" value="1"/>
</dbReference>
<organism evidence="6">
    <name type="scientific">Klosneuvirus KNV1</name>
    <dbReference type="NCBI Taxonomy" id="1977640"/>
    <lineage>
        <taxon>Viruses</taxon>
        <taxon>Varidnaviria</taxon>
        <taxon>Bamfordvirae</taxon>
        <taxon>Nucleocytoviricota</taxon>
        <taxon>Megaviricetes</taxon>
        <taxon>Imitervirales</taxon>
        <taxon>Mimiviridae</taxon>
        <taxon>Klosneuvirinae</taxon>
        <taxon>Klosneuvirus</taxon>
    </lineage>
</organism>
<dbReference type="EC" id="2.3.2.23" evidence="2"/>
<dbReference type="GO" id="GO:0016567">
    <property type="term" value="P:protein ubiquitination"/>
    <property type="evidence" value="ECO:0007669"/>
    <property type="project" value="UniProtKB-UniPathway"/>
</dbReference>